<dbReference type="HOGENOM" id="CLU_3155274_0_0_4"/>
<organism evidence="1 2">
    <name type="scientific">Neisseria meningitidis serogroup B (strain ATCC 13091 / M2091)</name>
    <dbReference type="NCBI Taxonomy" id="862513"/>
    <lineage>
        <taxon>Bacteria</taxon>
        <taxon>Pseudomonadati</taxon>
        <taxon>Pseudomonadota</taxon>
        <taxon>Betaproteobacteria</taxon>
        <taxon>Neisseriales</taxon>
        <taxon>Neisseriaceae</taxon>
        <taxon>Neisseria</taxon>
    </lineage>
</organism>
<reference evidence="1 2" key="1">
    <citation type="submission" date="2010-07" db="EMBL/GenBank/DDBJ databases">
        <authorList>
            <person name="Muzny D."/>
            <person name="Qin X."/>
            <person name="Deng J."/>
            <person name="Jiang H."/>
            <person name="Liu Y."/>
            <person name="Qu J."/>
            <person name="Song X.-Z."/>
            <person name="Zhang L."/>
            <person name="Thornton R."/>
            <person name="Coyle M."/>
            <person name="Francisco L."/>
            <person name="Jackson L."/>
            <person name="Javaid M."/>
            <person name="Korchina V."/>
            <person name="Kovar C."/>
            <person name="Mata R."/>
            <person name="Mathew T."/>
            <person name="Ngo R."/>
            <person name="Nguyen L."/>
            <person name="Nguyen N."/>
            <person name="Okwuonu G."/>
            <person name="Ongeri F."/>
            <person name="Pham C."/>
            <person name="Simmons D."/>
            <person name="Wilczek-Boney K."/>
            <person name="Hale W."/>
            <person name="Jakkamsetti A."/>
            <person name="Pham P."/>
            <person name="Ruth R."/>
            <person name="San Lucas F."/>
            <person name="Warren J."/>
            <person name="Zhang J."/>
            <person name="Zhao Z."/>
            <person name="Zhou C."/>
            <person name="Zhu D."/>
            <person name="Lee S."/>
            <person name="Bess C."/>
            <person name="Blankenburg K."/>
            <person name="Forbes L."/>
            <person name="Fu Q."/>
            <person name="Gubbala S."/>
            <person name="Hirani K."/>
            <person name="Jayaseelan J.C."/>
            <person name="Lara F."/>
            <person name="Munidasa M."/>
            <person name="Palculict T."/>
            <person name="Patil S."/>
            <person name="Pu L.-L."/>
            <person name="Saada N."/>
            <person name="Tang L."/>
            <person name="Weissenberger G."/>
            <person name="Zhu Y."/>
            <person name="Hemphill L."/>
            <person name="Shang Y."/>
            <person name="Youmans B."/>
            <person name="Ayvaz T."/>
            <person name="Ross M."/>
            <person name="Santibanez J."/>
            <person name="Aqrawi P."/>
            <person name="Gross S."/>
            <person name="Joshi V."/>
            <person name="Fowler G."/>
            <person name="Nazareth L."/>
            <person name="Reid J."/>
            <person name="Worley K."/>
            <person name="Petrosino J."/>
            <person name="Highlander S."/>
            <person name="Gibbs R."/>
        </authorList>
    </citation>
    <scope>NUCLEOTIDE SEQUENCE [LARGE SCALE GENOMIC DNA]</scope>
    <source>
        <strain evidence="1 2">ATCC 13091</strain>
    </source>
</reference>
<evidence type="ECO:0000313" key="1">
    <source>
        <dbReference type="EMBL" id="EFM05092.1"/>
    </source>
</evidence>
<name>E0N7H7_NEIM3</name>
<dbReference type="AlphaFoldDB" id="E0N7H7"/>
<dbReference type="Proteomes" id="UP000005526">
    <property type="component" value="Unassembled WGS sequence"/>
</dbReference>
<comment type="caution">
    <text evidence="1">The sequence shown here is derived from an EMBL/GenBank/DDBJ whole genome shotgun (WGS) entry which is preliminary data.</text>
</comment>
<gene>
    <name evidence="1" type="ORF">HMPREF0602_0457</name>
</gene>
<dbReference type="EMBL" id="AEEF01000023">
    <property type="protein sequence ID" value="EFM05092.1"/>
    <property type="molecule type" value="Genomic_DNA"/>
</dbReference>
<sequence length="48" mass="5329">MTVERFQLLPINAAISNPVIPSKTEKQNQKPKIPSFPQLFVIPVKAGI</sequence>
<protein>
    <submittedName>
        <fullName evidence="1">Uncharacterized protein</fullName>
    </submittedName>
</protein>
<evidence type="ECO:0000313" key="2">
    <source>
        <dbReference type="Proteomes" id="UP000005526"/>
    </source>
</evidence>
<proteinExistence type="predicted"/>
<accession>E0N7H7</accession>